<dbReference type="InterPro" id="IPR031345">
    <property type="entry name" value="T9SS_Plug_N"/>
</dbReference>
<feature type="domain" description="Type 9 secretion system plug protein N-terminal" evidence="2">
    <location>
        <begin position="31"/>
        <end position="155"/>
    </location>
</feature>
<accession>A0A239AFJ8</accession>
<proteinExistence type="predicted"/>
<keyword evidence="1" id="KW-0732">Signal</keyword>
<gene>
    <name evidence="3" type="ORF">SAMN06295967_101112</name>
</gene>
<dbReference type="RefSeq" id="WP_089236889.1">
    <property type="nucleotide sequence ID" value="NZ_FZOK01000001.1"/>
</dbReference>
<dbReference type="AlphaFoldDB" id="A0A239AFJ8"/>
<dbReference type="InterPro" id="IPR013783">
    <property type="entry name" value="Ig-like_fold"/>
</dbReference>
<organism evidence="3 4">
    <name type="scientific">Belliella buryatensis</name>
    <dbReference type="NCBI Taxonomy" id="1500549"/>
    <lineage>
        <taxon>Bacteria</taxon>
        <taxon>Pseudomonadati</taxon>
        <taxon>Bacteroidota</taxon>
        <taxon>Cytophagia</taxon>
        <taxon>Cytophagales</taxon>
        <taxon>Cyclobacteriaceae</taxon>
        <taxon>Belliella</taxon>
    </lineage>
</organism>
<dbReference type="Gene3D" id="2.60.40.10">
    <property type="entry name" value="Immunoglobulins"/>
    <property type="match status" value="1"/>
</dbReference>
<name>A0A239AFJ8_9BACT</name>
<dbReference type="OrthoDB" id="1522602at2"/>
<keyword evidence="4" id="KW-1185">Reference proteome</keyword>
<feature type="chain" id="PRO_5012873228" description="Type 9 secretion system plug protein N-terminal domain-containing protein" evidence="1">
    <location>
        <begin position="19"/>
        <end position="420"/>
    </location>
</feature>
<evidence type="ECO:0000313" key="3">
    <source>
        <dbReference type="EMBL" id="SNR94349.1"/>
    </source>
</evidence>
<reference evidence="4" key="1">
    <citation type="submission" date="2017-06" db="EMBL/GenBank/DDBJ databases">
        <authorList>
            <person name="Varghese N."/>
            <person name="Submissions S."/>
        </authorList>
    </citation>
    <scope>NUCLEOTIDE SEQUENCE [LARGE SCALE GENOMIC DNA]</scope>
    <source>
        <strain evidence="4">5C</strain>
    </source>
</reference>
<dbReference type="Pfam" id="PF17116">
    <property type="entry name" value="T9SS_plug_1st"/>
    <property type="match status" value="1"/>
</dbReference>
<dbReference type="EMBL" id="FZOK01000001">
    <property type="protein sequence ID" value="SNR94349.1"/>
    <property type="molecule type" value="Genomic_DNA"/>
</dbReference>
<sequence>MRIYFLSLFLLISFTSFGQGPIQDRVYEENIQSVRLFPQSQDFASQMSSPAISLQAGSPLLLSFDDIAYDPDMYSARIIHCDMDWTPSDLKENDYLVQFNEFNVTDYNYSIDTRIPYIHYNFVLPKVTKSGNYVVQVYRGREQDKTILTRRFMVFDNSIQVGARVVPPSQTENRRKQQQLNINLNYKGREVLDPRTGFRIVIRQNQRWDNFITDLKPTMVREDLKTVAYELFDGSNAFFAGNEFRFVDLRYVRARGNNVARVQMEEDVVFAETLVEKARPSAAYSQYLDMNGQYVIFNFERRNHDLEGEYMLATFNLSPEGITDTPYIVGALTNWGRTPEAKMELNKKSNTYQATLLLKQGWYDYQFAYKTDSGWNMSPVEGDHFETENEYEVLVYFRDVGSRYDELVGYVNVNPNKRRL</sequence>
<evidence type="ECO:0000259" key="2">
    <source>
        <dbReference type="Pfam" id="PF17116"/>
    </source>
</evidence>
<evidence type="ECO:0000256" key="1">
    <source>
        <dbReference type="SAM" id="SignalP"/>
    </source>
</evidence>
<evidence type="ECO:0000313" key="4">
    <source>
        <dbReference type="Proteomes" id="UP000198480"/>
    </source>
</evidence>
<dbReference type="Proteomes" id="UP000198480">
    <property type="component" value="Unassembled WGS sequence"/>
</dbReference>
<feature type="signal peptide" evidence="1">
    <location>
        <begin position="1"/>
        <end position="18"/>
    </location>
</feature>
<protein>
    <recommendedName>
        <fullName evidence="2">Type 9 secretion system plug protein N-terminal domain-containing protein</fullName>
    </recommendedName>
</protein>